<evidence type="ECO:0000313" key="1">
    <source>
        <dbReference type="EMBL" id="MDT0556571.1"/>
    </source>
</evidence>
<dbReference type="RefSeq" id="WP_311333522.1">
    <property type="nucleotide sequence ID" value="NZ_JAVRHZ010000007.1"/>
</dbReference>
<sequence>MKAIKHLLYFSIFILCLNSYCQVDKNDPLYKTIIIKDSLLFSEGFNKCNMIPFKELIAEDFEFYHDKSGITQSKSKFISDLKNGLCSNPENYTSNRRLIKNSTEIYPLYNNGELYGAIHNGSHTFFESNNKQAFVERSTARFTSLWLFENNTWLLKRILSFDHVLPEDK</sequence>
<comment type="caution">
    <text evidence="1">The sequence shown here is derived from an EMBL/GenBank/DDBJ whole genome shotgun (WGS) entry which is preliminary data.</text>
</comment>
<dbReference type="Proteomes" id="UP001254488">
    <property type="component" value="Unassembled WGS sequence"/>
</dbReference>
<accession>A0ABU2YFB3</accession>
<dbReference type="SUPFAM" id="SSF54427">
    <property type="entry name" value="NTF2-like"/>
    <property type="match status" value="1"/>
</dbReference>
<name>A0ABU2YFB3_9FLAO</name>
<reference evidence="1 2" key="1">
    <citation type="submission" date="2023-09" db="EMBL/GenBank/DDBJ databases">
        <authorList>
            <person name="Rey-Velasco X."/>
        </authorList>
    </citation>
    <scope>NUCLEOTIDE SEQUENCE [LARGE SCALE GENOMIC DNA]</scope>
    <source>
        <strain evidence="1 2">W242</strain>
    </source>
</reference>
<proteinExistence type="predicted"/>
<dbReference type="EMBL" id="JAVRHZ010000007">
    <property type="protein sequence ID" value="MDT0556571.1"/>
    <property type="molecule type" value="Genomic_DNA"/>
</dbReference>
<organism evidence="1 2">
    <name type="scientific">Patiriisocius hiemis</name>
    <dbReference type="NCBI Taxonomy" id="3075604"/>
    <lineage>
        <taxon>Bacteria</taxon>
        <taxon>Pseudomonadati</taxon>
        <taxon>Bacteroidota</taxon>
        <taxon>Flavobacteriia</taxon>
        <taxon>Flavobacteriales</taxon>
        <taxon>Flavobacteriaceae</taxon>
        <taxon>Patiriisocius</taxon>
    </lineage>
</organism>
<gene>
    <name evidence="1" type="ORF">RM538_11175</name>
</gene>
<keyword evidence="2" id="KW-1185">Reference proteome</keyword>
<protein>
    <submittedName>
        <fullName evidence="1">DUF4440 domain-containing protein</fullName>
    </submittedName>
</protein>
<dbReference type="InterPro" id="IPR032710">
    <property type="entry name" value="NTF2-like_dom_sf"/>
</dbReference>
<evidence type="ECO:0000313" key="2">
    <source>
        <dbReference type="Proteomes" id="UP001254488"/>
    </source>
</evidence>